<keyword evidence="2" id="KW-0472">Membrane</keyword>
<feature type="signal peptide" evidence="4">
    <location>
        <begin position="1"/>
        <end position="30"/>
    </location>
</feature>
<name>A0A4R6W8R9_9SPHI</name>
<keyword evidence="6" id="KW-0121">Carboxypeptidase</keyword>
<evidence type="ECO:0000313" key="6">
    <source>
        <dbReference type="EMBL" id="TDQ73459.1"/>
    </source>
</evidence>
<comment type="subcellular location">
    <subcellularLocation>
        <location evidence="1">Cell outer membrane</location>
    </subcellularLocation>
</comment>
<keyword evidence="7" id="KW-1185">Reference proteome</keyword>
<dbReference type="OrthoDB" id="9768147at2"/>
<dbReference type="SUPFAM" id="SSF49464">
    <property type="entry name" value="Carboxypeptidase regulatory domain-like"/>
    <property type="match status" value="1"/>
</dbReference>
<dbReference type="Gene3D" id="2.60.40.1120">
    <property type="entry name" value="Carboxypeptidase-like, regulatory domain"/>
    <property type="match status" value="1"/>
</dbReference>
<comment type="caution">
    <text evidence="6">The sequence shown here is derived from an EMBL/GenBank/DDBJ whole genome shotgun (WGS) entry which is preliminary data.</text>
</comment>
<dbReference type="InterPro" id="IPR008969">
    <property type="entry name" value="CarboxyPept-like_regulatory"/>
</dbReference>
<keyword evidence="3" id="KW-0998">Cell outer membrane</keyword>
<evidence type="ECO:0000256" key="3">
    <source>
        <dbReference type="ARBA" id="ARBA00023237"/>
    </source>
</evidence>
<dbReference type="EMBL" id="SNYV01000019">
    <property type="protein sequence ID" value="TDQ73459.1"/>
    <property type="molecule type" value="Genomic_DNA"/>
</dbReference>
<reference evidence="6 7" key="1">
    <citation type="submission" date="2019-03" db="EMBL/GenBank/DDBJ databases">
        <title>Genomic Encyclopedia of Archaeal and Bacterial Type Strains, Phase II (KMG-II): from individual species to whole genera.</title>
        <authorList>
            <person name="Goeker M."/>
        </authorList>
    </citation>
    <scope>NUCLEOTIDE SEQUENCE [LARGE SCALE GENOMIC DNA]</scope>
    <source>
        <strain evidence="6 7">DSM 28353</strain>
    </source>
</reference>
<dbReference type="InterPro" id="IPR057601">
    <property type="entry name" value="Oar-like_b-barrel"/>
</dbReference>
<dbReference type="RefSeq" id="WP_133586636.1">
    <property type="nucleotide sequence ID" value="NZ_SNYV01000019.1"/>
</dbReference>
<keyword evidence="6" id="KW-0645">Protease</keyword>
<keyword evidence="4" id="KW-0732">Signal</keyword>
<organism evidence="6 7">
    <name type="scientific">Sphingobacterium yanglingense</name>
    <dbReference type="NCBI Taxonomy" id="1437280"/>
    <lineage>
        <taxon>Bacteria</taxon>
        <taxon>Pseudomonadati</taxon>
        <taxon>Bacteroidota</taxon>
        <taxon>Sphingobacteriia</taxon>
        <taxon>Sphingobacteriales</taxon>
        <taxon>Sphingobacteriaceae</taxon>
        <taxon>Sphingobacterium</taxon>
    </lineage>
</organism>
<dbReference type="Pfam" id="PF13620">
    <property type="entry name" value="CarboxypepD_reg"/>
    <property type="match status" value="1"/>
</dbReference>
<dbReference type="SUPFAM" id="SSF56935">
    <property type="entry name" value="Porins"/>
    <property type="match status" value="1"/>
</dbReference>
<dbReference type="Gene3D" id="2.40.170.20">
    <property type="entry name" value="TonB-dependent receptor, beta-barrel domain"/>
    <property type="match status" value="1"/>
</dbReference>
<dbReference type="Proteomes" id="UP000295292">
    <property type="component" value="Unassembled WGS sequence"/>
</dbReference>
<feature type="domain" description="TonB-dependent transporter Oar-like beta-barrel" evidence="5">
    <location>
        <begin position="356"/>
        <end position="1013"/>
    </location>
</feature>
<protein>
    <submittedName>
        <fullName evidence="6">Carboxypeptidase family protein</fullName>
    </submittedName>
</protein>
<dbReference type="AlphaFoldDB" id="A0A4R6W8R9"/>
<evidence type="ECO:0000256" key="2">
    <source>
        <dbReference type="ARBA" id="ARBA00023136"/>
    </source>
</evidence>
<gene>
    <name evidence="6" type="ORF">CLV99_4511</name>
</gene>
<evidence type="ECO:0000256" key="4">
    <source>
        <dbReference type="SAM" id="SignalP"/>
    </source>
</evidence>
<evidence type="ECO:0000256" key="1">
    <source>
        <dbReference type="ARBA" id="ARBA00004442"/>
    </source>
</evidence>
<accession>A0A4R6W8R9</accession>
<evidence type="ECO:0000259" key="5">
    <source>
        <dbReference type="Pfam" id="PF25183"/>
    </source>
</evidence>
<dbReference type="InterPro" id="IPR036942">
    <property type="entry name" value="Beta-barrel_TonB_sf"/>
</dbReference>
<dbReference type="GO" id="GO:0004180">
    <property type="term" value="F:carboxypeptidase activity"/>
    <property type="evidence" value="ECO:0007669"/>
    <property type="project" value="UniProtKB-KW"/>
</dbReference>
<proteinExistence type="predicted"/>
<dbReference type="GO" id="GO:0009279">
    <property type="term" value="C:cell outer membrane"/>
    <property type="evidence" value="ECO:0007669"/>
    <property type="project" value="UniProtKB-SubCell"/>
</dbReference>
<feature type="domain" description="TonB-dependent transporter Oar-like beta-barrel" evidence="5">
    <location>
        <begin position="243"/>
        <end position="310"/>
    </location>
</feature>
<dbReference type="Pfam" id="PF25183">
    <property type="entry name" value="OMP_b-brl_4"/>
    <property type="match status" value="2"/>
</dbReference>
<sequence>MSTTLLRSYRPLLCLHLSLFILLLHKQVQAQGTQASINGRVTDEHGNTVSSATVRIRNTSTGFTTSTLTNERGMYDLKQLPLGGPYTVTVQSMEKGEGSAAGVQLNQGDVALVNITLISSSRLLDAVEVRANALQNTKDYLGAATAFSSKDIRSLPVNGRNFTSLTDLSPLARGGSISGQLGSSTNFTIDGMNAKNPTSAGATTSRSGAPYSISMEAVREFKVVTNQYDVTFGRSGGGTISAATKAGTNTLTGSVFGFGRADWLTSNYDIRGNKRIGDYSTYQFGFSLGGPIIKDKLHYFVVWDRQQDNRSLLIADVRSTSNEELYKISATTLDRYMGIARSKYGVSDQAQTGAIPKKRTSDAVFLRLDYQLNEKNLLTIRNNLTYDYNPMGLGDNTNINILESWGNDKNFDNSLLATLRTSISPRITNELKAQYLYVYQNSTQSDLIGKNYIPRAIVENVSSDINGKSLATNIQLGGHRFAQESFRNHVFQVSNNLYYDTDFAKYTFGADLMATRSSSIYGSEVNGRFHYTTTAKTTTAAEIPALDNFENLKPYRYYREVPLKDDISVKGTIANIGLYGQMKKNLMAGLEMTAGVRLDYASYPKATFNQMVYDELGIRTDNKISSFIVQPRLQFSWDINENQTDFLRLGAGIFASDLNNYVIINNLTFDGSNLATVDVRGNDVPTPDFNEYRNDKSTIPSLAQHQLPTINYTGEDVKVPTVYKANINYSKFITDRFKVGITGYMTLGRNNYTYIERNMVDQSYFRLANEANRGVFVPADRIDSKTGQPDWKDGRKSNKLGRVLELTSIGKINQYAVVLDATYNYFKDGAITASYTWNDTKDNTSFNGNVANTATLVQPVVDDPRDLSMITYSDNQFRHKVVAYGTLPTFYGVEVGVRYTGLGGTRYTIRSGANTNGDFVTPDNDLAYIFDWTNTALPENIIKGFNGILDNPEASQSLKDVLTKYRGRIAERNAGENSFFGTVDIRIARNFRFYKTHGIEISAEIFNFGNLLNKEWGVNHSLGNQTLYKVNSFDAAKQEFVYSVNSVGAKGYAGNPYQIQLGLRYAF</sequence>
<evidence type="ECO:0000313" key="7">
    <source>
        <dbReference type="Proteomes" id="UP000295292"/>
    </source>
</evidence>
<feature type="chain" id="PRO_5020313474" evidence="4">
    <location>
        <begin position="31"/>
        <end position="1067"/>
    </location>
</feature>
<keyword evidence="6" id="KW-0378">Hydrolase</keyword>